<sequence>MMRRYWILCALALWPVTTLAGVMAPPPPTDTALTQGASLGQQGAAEYQQASAGSAAFAQGANNGSGRFVMPSSPDRTSNLQQSTAFASLGHIPAAPSQPELTGGRVPAPMPPSAPGSAPYMPTATVTPPPAGANPYTIHSAAMNTYGASNIPPHMSFKAARIGSIPVSTTDIRIVAGSTYAVPVSGVTPNLFATPFAHPRIIVGNKQYAQHFQHGSDAIISVTPSFPVGVYITGENSSDPVASLTLIPKNSPAKNYRLVFPGFVPKRAPRMPYHSAYASVMVNLIRDAVLDQVPENYRQSRRIPDLVSPDPLSWSGLHHWIGAHYQIVSYKLTNHVHQAVDLAENDFYQKGVLSVAFYPHHKLYPGESTQLYLVEALPASHRGLGAVW</sequence>
<reference evidence="4" key="1">
    <citation type="submission" date="2014-03" db="EMBL/GenBank/DDBJ databases">
        <authorList>
            <person name="Genoscope - CEA"/>
        </authorList>
    </citation>
    <scope>NUCLEOTIDE SEQUENCE [LARGE SCALE GENOMIC DNA]</scope>
    <source>
        <strain evidence="4">CF27</strain>
    </source>
</reference>
<dbReference type="EMBL" id="CCCS020000006">
    <property type="protein sequence ID" value="CDQ08986.1"/>
    <property type="molecule type" value="Genomic_DNA"/>
</dbReference>
<dbReference type="RefSeq" id="WP_035191340.1">
    <property type="nucleotide sequence ID" value="NZ_CCCS020000006.1"/>
</dbReference>
<evidence type="ECO:0000256" key="1">
    <source>
        <dbReference type="SAM" id="MobiDB-lite"/>
    </source>
</evidence>
<dbReference type="EMBL" id="LT841305">
    <property type="protein sequence ID" value="SMH66663.1"/>
    <property type="molecule type" value="Genomic_DNA"/>
</dbReference>
<name>A0A060UKY6_9PROT</name>
<keyword evidence="6" id="KW-1185">Reference proteome</keyword>
<gene>
    <name evidence="4" type="ORF">AFERRI_140051</name>
    <name evidence="5" type="ORF">AFERRI_40011</name>
</gene>
<accession>A0A060UKY6</accession>
<evidence type="ECO:0000313" key="5">
    <source>
        <dbReference type="EMBL" id="SMH66663.1"/>
    </source>
</evidence>
<dbReference type="AlphaFoldDB" id="A0A060UKY6"/>
<feature type="signal peptide" evidence="2">
    <location>
        <begin position="1"/>
        <end position="20"/>
    </location>
</feature>
<evidence type="ECO:0000259" key="3">
    <source>
        <dbReference type="Pfam" id="PF23536"/>
    </source>
</evidence>
<dbReference type="Pfam" id="PF23536">
    <property type="entry name" value="TraK_C"/>
    <property type="match status" value="1"/>
</dbReference>
<proteinExistence type="predicted"/>
<keyword evidence="2" id="KW-0732">Signal</keyword>
<evidence type="ECO:0000313" key="4">
    <source>
        <dbReference type="EMBL" id="CDQ08986.1"/>
    </source>
</evidence>
<dbReference type="InterPro" id="IPR055397">
    <property type="entry name" value="TraK_C"/>
</dbReference>
<dbReference type="Proteomes" id="UP000193925">
    <property type="component" value="Chromosome AFERRI"/>
</dbReference>
<feature type="domain" description="TraK C-terminal" evidence="3">
    <location>
        <begin position="272"/>
        <end position="375"/>
    </location>
</feature>
<feature type="chain" id="PRO_5001593344" evidence="2">
    <location>
        <begin position="21"/>
        <end position="388"/>
    </location>
</feature>
<evidence type="ECO:0000313" key="6">
    <source>
        <dbReference type="Proteomes" id="UP000193925"/>
    </source>
</evidence>
<organism evidence="4">
    <name type="scientific">Acidithiobacillus ferrivorans</name>
    <dbReference type="NCBI Taxonomy" id="160808"/>
    <lineage>
        <taxon>Bacteria</taxon>
        <taxon>Pseudomonadati</taxon>
        <taxon>Pseudomonadota</taxon>
        <taxon>Acidithiobacillia</taxon>
        <taxon>Acidithiobacillales</taxon>
        <taxon>Acidithiobacillaceae</taxon>
        <taxon>Acidithiobacillus</taxon>
    </lineage>
</organism>
<feature type="region of interest" description="Disordered" evidence="1">
    <location>
        <begin position="92"/>
        <end position="118"/>
    </location>
</feature>
<protein>
    <submittedName>
        <fullName evidence="4 5">TraK lipoprotein</fullName>
    </submittedName>
</protein>
<reference evidence="4" key="2">
    <citation type="submission" date="2014-07" db="EMBL/GenBank/DDBJ databases">
        <title>Initial genome analysis of the psychrotolerant acidophile Acidithiobacillus ferrivorans CF27: insights into iron and sulfur oxidation pathways and into biofilm formation.</title>
        <authorList>
            <person name="Talla E."/>
            <person name="Hedrich S."/>
            <person name="Mangenot S."/>
            <person name="Ji B."/>
            <person name="Johnson D.B."/>
            <person name="Barbe V."/>
            <person name="Bonnefoy V."/>
        </authorList>
    </citation>
    <scope>NUCLEOTIDE SEQUENCE [LARGE SCALE GENOMIC DNA]</scope>
    <source>
        <strain evidence="4">CF27</strain>
    </source>
</reference>
<evidence type="ECO:0000256" key="2">
    <source>
        <dbReference type="SAM" id="SignalP"/>
    </source>
</evidence>
<reference evidence="5 6" key="3">
    <citation type="submission" date="2017-03" db="EMBL/GenBank/DDBJ databases">
        <authorList>
            <person name="Regsiter A."/>
            <person name="William W."/>
        </authorList>
    </citation>
    <scope>NUCLEOTIDE SEQUENCE [LARGE SCALE GENOMIC DNA]</scope>
    <source>
        <strain evidence="5">PRJEB5721</strain>
    </source>
</reference>
<keyword evidence="4" id="KW-0449">Lipoprotein</keyword>